<comment type="caution">
    <text evidence="2">The sequence shown here is derived from an EMBL/GenBank/DDBJ whole genome shotgun (WGS) entry which is preliminary data.</text>
</comment>
<evidence type="ECO:0000313" key="2">
    <source>
        <dbReference type="EMBL" id="TGE07705.1"/>
    </source>
</evidence>
<dbReference type="AlphaFoldDB" id="A0A4Z0P709"/>
<protein>
    <submittedName>
        <fullName evidence="2">Uncharacterized protein</fullName>
    </submittedName>
</protein>
<feature type="signal peptide" evidence="1">
    <location>
        <begin position="1"/>
        <end position="25"/>
    </location>
</feature>
<proteinExistence type="predicted"/>
<dbReference type="Proteomes" id="UP000298337">
    <property type="component" value="Unassembled WGS sequence"/>
</dbReference>
<reference evidence="2 3" key="1">
    <citation type="submission" date="2019-04" db="EMBL/GenBank/DDBJ databases">
        <authorList>
            <person name="Feng G."/>
            <person name="Zhang J."/>
            <person name="Zhu H."/>
        </authorList>
    </citation>
    <scope>NUCLEOTIDE SEQUENCE [LARGE SCALE GENOMIC DNA]</scope>
    <source>
        <strain evidence="2 3">92R-1</strain>
    </source>
</reference>
<sequence>MQSYFQLAALAGLLLLNGCATTAKQAPIARKLIPVEIQTTNVGKGPGECTAFLLDYSIYETAKARHKSIYWRKDMEPGTQRYNLGPLEDGQTYYLVVNYNSGAQNLYPLPQPGEYLEAEIFADGKSVGKVRADQTSFTPLHYWGEQKGTKPHVAMQVQVKL</sequence>
<accession>A0A4Z0P709</accession>
<keyword evidence="1" id="KW-0732">Signal</keyword>
<feature type="chain" id="PRO_5021373763" evidence="1">
    <location>
        <begin position="26"/>
        <end position="161"/>
    </location>
</feature>
<evidence type="ECO:0000256" key="1">
    <source>
        <dbReference type="SAM" id="SignalP"/>
    </source>
</evidence>
<dbReference type="RefSeq" id="WP_135433033.1">
    <property type="nucleotide sequence ID" value="NZ_SRLA01000002.1"/>
</dbReference>
<evidence type="ECO:0000313" key="3">
    <source>
        <dbReference type="Proteomes" id="UP000298337"/>
    </source>
</evidence>
<name>A0A4Z0P709_9BACT</name>
<dbReference type="EMBL" id="SRLA01000002">
    <property type="protein sequence ID" value="TGE07705.1"/>
    <property type="molecule type" value="Genomic_DNA"/>
</dbReference>
<keyword evidence="3" id="KW-1185">Reference proteome</keyword>
<organism evidence="2 3">
    <name type="scientific">Hymenobacter fodinae</name>
    <dbReference type="NCBI Taxonomy" id="2510796"/>
    <lineage>
        <taxon>Bacteria</taxon>
        <taxon>Pseudomonadati</taxon>
        <taxon>Bacteroidota</taxon>
        <taxon>Cytophagia</taxon>
        <taxon>Cytophagales</taxon>
        <taxon>Hymenobacteraceae</taxon>
        <taxon>Hymenobacter</taxon>
    </lineage>
</organism>
<gene>
    <name evidence="2" type="ORF">EU556_08095</name>
</gene>